<accession>A0ABP8J342</accession>
<dbReference type="SUPFAM" id="SSF48008">
    <property type="entry name" value="GntR ligand-binding domain-like"/>
    <property type="match status" value="1"/>
</dbReference>
<protein>
    <submittedName>
        <fullName evidence="5">FadR/GntR family transcriptional regulator</fullName>
    </submittedName>
</protein>
<dbReference type="SMART" id="SM00345">
    <property type="entry name" value="HTH_GNTR"/>
    <property type="match status" value="1"/>
</dbReference>
<dbReference type="PANTHER" id="PTHR43537:SF47">
    <property type="entry name" value="REGULATORY PROTEIN GNTR HTH"/>
    <property type="match status" value="1"/>
</dbReference>
<dbReference type="InterPro" id="IPR011711">
    <property type="entry name" value="GntR_C"/>
</dbReference>
<keyword evidence="3" id="KW-0804">Transcription</keyword>
<evidence type="ECO:0000256" key="1">
    <source>
        <dbReference type="ARBA" id="ARBA00023015"/>
    </source>
</evidence>
<dbReference type="CDD" id="cd07377">
    <property type="entry name" value="WHTH_GntR"/>
    <property type="match status" value="1"/>
</dbReference>
<keyword evidence="2" id="KW-0238">DNA-binding</keyword>
<dbReference type="InterPro" id="IPR036388">
    <property type="entry name" value="WH-like_DNA-bd_sf"/>
</dbReference>
<evidence type="ECO:0000256" key="2">
    <source>
        <dbReference type="ARBA" id="ARBA00023125"/>
    </source>
</evidence>
<gene>
    <name evidence="5" type="ORF">GCM10023147_04270</name>
</gene>
<dbReference type="InterPro" id="IPR008920">
    <property type="entry name" value="TF_FadR/GntR_C"/>
</dbReference>
<dbReference type="Gene3D" id="1.20.120.530">
    <property type="entry name" value="GntR ligand-binding domain-like"/>
    <property type="match status" value="1"/>
</dbReference>
<proteinExistence type="predicted"/>
<dbReference type="InterPro" id="IPR000524">
    <property type="entry name" value="Tscrpt_reg_HTH_GntR"/>
</dbReference>
<organism evidence="5 6">
    <name type="scientific">Tsukamurella soli</name>
    <dbReference type="NCBI Taxonomy" id="644556"/>
    <lineage>
        <taxon>Bacteria</taxon>
        <taxon>Bacillati</taxon>
        <taxon>Actinomycetota</taxon>
        <taxon>Actinomycetes</taxon>
        <taxon>Mycobacteriales</taxon>
        <taxon>Tsukamurellaceae</taxon>
        <taxon>Tsukamurella</taxon>
    </lineage>
</organism>
<dbReference type="Proteomes" id="UP001500635">
    <property type="component" value="Unassembled WGS sequence"/>
</dbReference>
<comment type="caution">
    <text evidence="5">The sequence shown here is derived from an EMBL/GenBank/DDBJ whole genome shotgun (WGS) entry which is preliminary data.</text>
</comment>
<dbReference type="EMBL" id="BAABFR010000004">
    <property type="protein sequence ID" value="GAA4384168.1"/>
    <property type="molecule type" value="Genomic_DNA"/>
</dbReference>
<dbReference type="Pfam" id="PF00392">
    <property type="entry name" value="GntR"/>
    <property type="match status" value="1"/>
</dbReference>
<reference evidence="6" key="1">
    <citation type="journal article" date="2019" name="Int. J. Syst. Evol. Microbiol.">
        <title>The Global Catalogue of Microorganisms (GCM) 10K type strain sequencing project: providing services to taxonomists for standard genome sequencing and annotation.</title>
        <authorList>
            <consortium name="The Broad Institute Genomics Platform"/>
            <consortium name="The Broad Institute Genome Sequencing Center for Infectious Disease"/>
            <person name="Wu L."/>
            <person name="Ma J."/>
        </authorList>
    </citation>
    <scope>NUCLEOTIDE SEQUENCE [LARGE SCALE GENOMIC DNA]</scope>
    <source>
        <strain evidence="6">JCM 17688</strain>
    </source>
</reference>
<dbReference type="PROSITE" id="PS50949">
    <property type="entry name" value="HTH_GNTR"/>
    <property type="match status" value="1"/>
</dbReference>
<keyword evidence="6" id="KW-1185">Reference proteome</keyword>
<name>A0ABP8J342_9ACTN</name>
<keyword evidence="1" id="KW-0805">Transcription regulation</keyword>
<dbReference type="RefSeq" id="WP_344990202.1">
    <property type="nucleotide sequence ID" value="NZ_BAABFR010000004.1"/>
</dbReference>
<dbReference type="SUPFAM" id="SSF46785">
    <property type="entry name" value="Winged helix' DNA-binding domain"/>
    <property type="match status" value="1"/>
</dbReference>
<dbReference type="Gene3D" id="1.10.10.10">
    <property type="entry name" value="Winged helix-like DNA-binding domain superfamily/Winged helix DNA-binding domain"/>
    <property type="match status" value="1"/>
</dbReference>
<dbReference type="PANTHER" id="PTHR43537">
    <property type="entry name" value="TRANSCRIPTIONAL REGULATOR, GNTR FAMILY"/>
    <property type="match status" value="1"/>
</dbReference>
<evidence type="ECO:0000313" key="6">
    <source>
        <dbReference type="Proteomes" id="UP001500635"/>
    </source>
</evidence>
<sequence length="243" mass="26615">MPDQQLTPAARAVPLSTQIADQLRHRIESGEWPVGRRIPGEHELVAQLRVSRNTVREAVRGLVHAGLLEARPGDGTYVVATSALEVALARRATAEDALEVFEAREALELYAARSAAEHAPPGVVDRMARALDRRDAAGSLADAIAADREFHLEMFAASGNRLIADMYRSLERSDTLAVPAGVPEDEALRLFREPWQRDDSHRLLLAAVRDGDPDAAQAAVIRLIRFGRELFLRNDDANGSAHL</sequence>
<evidence type="ECO:0000259" key="4">
    <source>
        <dbReference type="PROSITE" id="PS50949"/>
    </source>
</evidence>
<dbReference type="InterPro" id="IPR036390">
    <property type="entry name" value="WH_DNA-bd_sf"/>
</dbReference>
<evidence type="ECO:0000256" key="3">
    <source>
        <dbReference type="ARBA" id="ARBA00023163"/>
    </source>
</evidence>
<dbReference type="Pfam" id="PF07729">
    <property type="entry name" value="FCD"/>
    <property type="match status" value="1"/>
</dbReference>
<dbReference type="SMART" id="SM00895">
    <property type="entry name" value="FCD"/>
    <property type="match status" value="1"/>
</dbReference>
<feature type="domain" description="HTH gntR-type" evidence="4">
    <location>
        <begin position="13"/>
        <end position="81"/>
    </location>
</feature>
<evidence type="ECO:0000313" key="5">
    <source>
        <dbReference type="EMBL" id="GAA4384168.1"/>
    </source>
</evidence>
<dbReference type="PRINTS" id="PR00035">
    <property type="entry name" value="HTHGNTR"/>
</dbReference>